<organism evidence="1 2">
    <name type="scientific">Coprococcus eutactus</name>
    <dbReference type="NCBI Taxonomy" id="33043"/>
    <lineage>
        <taxon>Bacteria</taxon>
        <taxon>Bacillati</taxon>
        <taxon>Bacillota</taxon>
        <taxon>Clostridia</taxon>
        <taxon>Lachnospirales</taxon>
        <taxon>Lachnospiraceae</taxon>
        <taxon>Coprococcus</taxon>
    </lineage>
</organism>
<evidence type="ECO:0000313" key="2">
    <source>
        <dbReference type="Proteomes" id="UP000283295"/>
    </source>
</evidence>
<evidence type="ECO:0000313" key="1">
    <source>
        <dbReference type="EMBL" id="RGS37589.1"/>
    </source>
</evidence>
<gene>
    <name evidence="1" type="ORF">DWX94_12130</name>
</gene>
<proteinExistence type="predicted"/>
<dbReference type="OrthoDB" id="2066562at2"/>
<dbReference type="EMBL" id="QRVK01000042">
    <property type="protein sequence ID" value="RGS37589.1"/>
    <property type="molecule type" value="Genomic_DNA"/>
</dbReference>
<comment type="caution">
    <text evidence="1">The sequence shown here is derived from an EMBL/GenBank/DDBJ whole genome shotgun (WGS) entry which is preliminary data.</text>
</comment>
<dbReference type="AlphaFoldDB" id="A0A3R5WIG7"/>
<sequence>MWTIKRIDEADFGCEERLPGEPLMVLVSLESDDGRTIQFEAADNWLTVQELSEGDEWPEDIETPDAADERTARQIQWMENYFEALEELE</sequence>
<protein>
    <submittedName>
        <fullName evidence="1">Uncharacterized protein</fullName>
    </submittedName>
</protein>
<reference evidence="1 2" key="1">
    <citation type="submission" date="2018-08" db="EMBL/GenBank/DDBJ databases">
        <title>A genome reference for cultivated species of the human gut microbiota.</title>
        <authorList>
            <person name="Zou Y."/>
            <person name="Xue W."/>
            <person name="Luo G."/>
        </authorList>
    </citation>
    <scope>NUCLEOTIDE SEQUENCE [LARGE SCALE GENOMIC DNA]</scope>
    <source>
        <strain evidence="1 2">AF22-21</strain>
    </source>
</reference>
<name>A0A3R5WIG7_9FIRM</name>
<dbReference type="Proteomes" id="UP000283295">
    <property type="component" value="Unassembled WGS sequence"/>
</dbReference>
<accession>A0A3R5WIG7</accession>